<dbReference type="EC" id="2.4.99.28" evidence="25"/>
<evidence type="ECO:0000256" key="2">
    <source>
        <dbReference type="ARBA" id="ARBA00004249"/>
    </source>
</evidence>
<dbReference type="InterPro" id="IPR050396">
    <property type="entry name" value="Glycosyltr_51/Transpeptidase"/>
</dbReference>
<evidence type="ECO:0000256" key="17">
    <source>
        <dbReference type="ARBA" id="ARBA00022968"/>
    </source>
</evidence>
<dbReference type="Pfam" id="PF00905">
    <property type="entry name" value="Transpeptidase"/>
    <property type="match status" value="1"/>
</dbReference>
<dbReference type="EC" id="3.4.16.4" evidence="6"/>
<evidence type="ECO:0000256" key="5">
    <source>
        <dbReference type="ARBA" id="ARBA00007739"/>
    </source>
</evidence>
<keyword evidence="16" id="KW-0133">Cell shape</keyword>
<dbReference type="Proteomes" id="UP000191418">
    <property type="component" value="Unassembled WGS sequence"/>
</dbReference>
<dbReference type="UniPathway" id="UPA00219"/>
<dbReference type="GO" id="GO:0071555">
    <property type="term" value="P:cell wall organization"/>
    <property type="evidence" value="ECO:0007669"/>
    <property type="project" value="UniProtKB-KW"/>
</dbReference>
<evidence type="ECO:0000256" key="22">
    <source>
        <dbReference type="ARBA" id="ARBA00023268"/>
    </source>
</evidence>
<keyword evidence="19 29" id="KW-1133">Transmembrane helix</keyword>
<evidence type="ECO:0000256" key="7">
    <source>
        <dbReference type="ARBA" id="ARBA00018638"/>
    </source>
</evidence>
<evidence type="ECO:0000256" key="29">
    <source>
        <dbReference type="SAM" id="Phobius"/>
    </source>
</evidence>
<evidence type="ECO:0000256" key="27">
    <source>
        <dbReference type="ARBA" id="ARBA00060592"/>
    </source>
</evidence>
<evidence type="ECO:0000256" key="15">
    <source>
        <dbReference type="ARBA" id="ARBA00022801"/>
    </source>
</evidence>
<dbReference type="InterPro" id="IPR036950">
    <property type="entry name" value="PBP_transglycosylase"/>
</dbReference>
<dbReference type="GO" id="GO:0006508">
    <property type="term" value="P:proteolysis"/>
    <property type="evidence" value="ECO:0007669"/>
    <property type="project" value="UniProtKB-KW"/>
</dbReference>
<sequence length="847" mass="93424">MHLFMRITLNILKWFSYMLLLGVAGAAAVAFSILLYLTPQLPDIEQLKDVQLQTPLRIFTQDNKLIAEFGEKRRTPVTYEQIPSAFIQAILAAEDTSFYSHSGIDIKGLARAFVQLAQTGHIQSGGSTITMQVARNYLLTLDQTFTRKFKEILISLQMEQILSKQEIMELYVNKIYLGNRAYGIDAAAEVYYAKELHELSLAQLAMIAGLPKAPSRYNPIANPRRALLRRNWIIQRMYDLQMIDFSTYDQAVREPISAKYHGLKPEVEAPYVAEMIRAQVGAQLGEEALYTAGYRVYTTIDSKAQEAANSALVNGLLAYDKRHGWRKDQVINVPQVLASTQIEASATVQSVEGELDLGLGQGLGASEGASIGENISNWLKVLRETPSYGRLTPAIVTLAEGQNLQVVLESGDYVDVPWDTITWAKPYHNPYWAGPSLKATSDILKRGDLIYVEKTESGFALSQLPAIQGAFVSMSPENGRMLALVGGFNFYQNKFNRAYQGGRQAGSIFKPFVYTAALENGFTAASIINDAPVVFDDKELESTWRPSNSSGKFYGPTRLRHALYKSRNLVSIRILRAIGVKDAIQFASRFGFNPEQLPKDLSLALGSATLSPFEMASAYAVIANGGFKVEPYFIERIENSAGELLFEATPPVVCRSCDPSVTEVVTDDKVRPVAQRVADERSIYIMHTMLKDVITQGTGQHAKSLGRGDVAGKTGTTNDQKDAWFSGFNQDVVATAWVGFDQPETIAEYGSKAALPIWTDFMSVVLAGKPERSMAQPSGIVTVRIDPETGNRARPGQQNAIFEVFKVENVPQELQSESIEPSSERELIQGGPSAPVQEDVPAAEALF</sequence>
<keyword evidence="12" id="KW-0328">Glycosyltransferase</keyword>
<dbReference type="GO" id="GO:0008360">
    <property type="term" value="P:regulation of cell shape"/>
    <property type="evidence" value="ECO:0007669"/>
    <property type="project" value="UniProtKB-KW"/>
</dbReference>
<dbReference type="Gene3D" id="1.10.3810.10">
    <property type="entry name" value="Biosynthetic peptidoglycan transglycosylase-like"/>
    <property type="match status" value="1"/>
</dbReference>
<evidence type="ECO:0000256" key="25">
    <source>
        <dbReference type="ARBA" id="ARBA00044770"/>
    </source>
</evidence>
<evidence type="ECO:0000259" key="31">
    <source>
        <dbReference type="Pfam" id="PF00912"/>
    </source>
</evidence>
<dbReference type="GO" id="GO:0030288">
    <property type="term" value="C:outer membrane-bounded periplasmic space"/>
    <property type="evidence" value="ECO:0007669"/>
    <property type="project" value="TreeGrafter"/>
</dbReference>
<evidence type="ECO:0000256" key="11">
    <source>
        <dbReference type="ARBA" id="ARBA00022670"/>
    </source>
</evidence>
<dbReference type="GO" id="GO:0009252">
    <property type="term" value="P:peptidoglycan biosynthetic process"/>
    <property type="evidence" value="ECO:0007669"/>
    <property type="project" value="UniProtKB-UniPathway"/>
</dbReference>
<comment type="subcellular location">
    <subcellularLocation>
        <location evidence="2">Cell inner membrane</location>
        <topology evidence="2">Single-pass type II membrane protein</topology>
    </subcellularLocation>
</comment>
<evidence type="ECO:0000256" key="1">
    <source>
        <dbReference type="ARBA" id="ARBA00002624"/>
    </source>
</evidence>
<dbReference type="SUPFAM" id="SSF56601">
    <property type="entry name" value="beta-lactamase/transpeptidase-like"/>
    <property type="match status" value="1"/>
</dbReference>
<keyword evidence="8" id="KW-1003">Cell membrane</keyword>
<evidence type="ECO:0000256" key="26">
    <source>
        <dbReference type="ARBA" id="ARBA00049902"/>
    </source>
</evidence>
<name>A0A1V4T1L6_9GAMM</name>
<dbReference type="AlphaFoldDB" id="A0A1V4T1L6"/>
<evidence type="ECO:0000313" key="34">
    <source>
        <dbReference type="Proteomes" id="UP000191418"/>
    </source>
</evidence>
<dbReference type="InterPro" id="IPR012338">
    <property type="entry name" value="Beta-lactam/transpept-like"/>
</dbReference>
<feature type="domain" description="Penicillin-binding protein OB-like" evidence="32">
    <location>
        <begin position="375"/>
        <end position="467"/>
    </location>
</feature>
<keyword evidence="15" id="KW-0378">Hydrolase</keyword>
<keyword evidence="9" id="KW-0997">Cell inner membrane</keyword>
<evidence type="ECO:0000256" key="4">
    <source>
        <dbReference type="ARBA" id="ARBA00007090"/>
    </source>
</evidence>
<evidence type="ECO:0000256" key="19">
    <source>
        <dbReference type="ARBA" id="ARBA00022989"/>
    </source>
</evidence>
<proteinExistence type="inferred from homology"/>
<feature type="region of interest" description="Disordered" evidence="28">
    <location>
        <begin position="700"/>
        <end position="721"/>
    </location>
</feature>
<dbReference type="SUPFAM" id="SSF53955">
    <property type="entry name" value="Lysozyme-like"/>
    <property type="match status" value="1"/>
</dbReference>
<evidence type="ECO:0000256" key="24">
    <source>
        <dbReference type="ARBA" id="ARBA00034000"/>
    </source>
</evidence>
<evidence type="ECO:0000256" key="12">
    <source>
        <dbReference type="ARBA" id="ARBA00022676"/>
    </source>
</evidence>
<evidence type="ECO:0000256" key="28">
    <source>
        <dbReference type="SAM" id="MobiDB-lite"/>
    </source>
</evidence>
<keyword evidence="18" id="KW-0573">Peptidoglycan synthesis</keyword>
<feature type="domain" description="Penicillin-binding protein transpeptidase" evidence="30">
    <location>
        <begin position="469"/>
        <end position="762"/>
    </location>
</feature>
<dbReference type="InterPro" id="IPR001264">
    <property type="entry name" value="Glyco_trans_51"/>
</dbReference>
<feature type="transmembrane region" description="Helical" evidence="29">
    <location>
        <begin position="12"/>
        <end position="37"/>
    </location>
</feature>
<dbReference type="GO" id="GO:0009002">
    <property type="term" value="F:serine-type D-Ala-D-Ala carboxypeptidase activity"/>
    <property type="evidence" value="ECO:0007669"/>
    <property type="project" value="UniProtKB-EC"/>
</dbReference>
<evidence type="ECO:0000256" key="16">
    <source>
        <dbReference type="ARBA" id="ARBA00022960"/>
    </source>
</evidence>
<reference evidence="33 34" key="1">
    <citation type="submission" date="2017-01" db="EMBL/GenBank/DDBJ databases">
        <title>Genome Sequencing of a Marine Spirillum, Oceanospirillum multiglobuliferum ATCC 33336, from Japan.</title>
        <authorList>
            <person name="Carney J.G."/>
            <person name="Trachtenberg A.M."/>
            <person name="Rheaume B.A."/>
            <person name="Linnane J.D."/>
            <person name="Pitts N.L."/>
            <person name="Mykles D.L."/>
            <person name="Maclea K.S."/>
        </authorList>
    </citation>
    <scope>NUCLEOTIDE SEQUENCE [LARGE SCALE GENOMIC DNA]</scope>
    <source>
        <strain evidence="33 34">ATCC 33336</strain>
    </source>
</reference>
<dbReference type="PANTHER" id="PTHR32282:SF27">
    <property type="entry name" value="PENICILLIN-BINDING PROTEIN 1A"/>
    <property type="match status" value="1"/>
</dbReference>
<comment type="pathway">
    <text evidence="27">Glycan biosynthesis.</text>
</comment>
<evidence type="ECO:0000256" key="3">
    <source>
        <dbReference type="ARBA" id="ARBA00004752"/>
    </source>
</evidence>
<evidence type="ECO:0000259" key="32">
    <source>
        <dbReference type="Pfam" id="PF17092"/>
    </source>
</evidence>
<dbReference type="GO" id="GO:0008955">
    <property type="term" value="F:peptidoglycan glycosyltransferase activity"/>
    <property type="evidence" value="ECO:0007669"/>
    <property type="project" value="UniProtKB-EC"/>
</dbReference>
<keyword evidence="13" id="KW-0808">Transferase</keyword>
<evidence type="ECO:0000256" key="20">
    <source>
        <dbReference type="ARBA" id="ARBA00023136"/>
    </source>
</evidence>
<comment type="similarity">
    <text evidence="5">In the N-terminal section; belongs to the glycosyltransferase 51 family.</text>
</comment>
<dbReference type="EMBL" id="MTSM01000024">
    <property type="protein sequence ID" value="OPX54495.1"/>
    <property type="molecule type" value="Genomic_DNA"/>
</dbReference>
<keyword evidence="34" id="KW-1185">Reference proteome</keyword>
<dbReference type="GO" id="GO:0008658">
    <property type="term" value="F:penicillin binding"/>
    <property type="evidence" value="ECO:0007669"/>
    <property type="project" value="InterPro"/>
</dbReference>
<comment type="pathway">
    <text evidence="3">Cell wall biogenesis; peptidoglycan biosynthesis.</text>
</comment>
<evidence type="ECO:0000256" key="9">
    <source>
        <dbReference type="ARBA" id="ARBA00022519"/>
    </source>
</evidence>
<comment type="similarity">
    <text evidence="4">In the C-terminal section; belongs to the transpeptidase family.</text>
</comment>
<dbReference type="NCBIfam" id="TIGR02074">
    <property type="entry name" value="PBP_1a_fam"/>
    <property type="match status" value="1"/>
</dbReference>
<keyword evidence="14 29" id="KW-0812">Transmembrane</keyword>
<comment type="catalytic activity">
    <reaction evidence="26">
        <text>[GlcNAc-(1-&gt;4)-Mur2Ac(oyl-L-Ala-gamma-D-Glu-L-Lys-D-Ala-D-Ala)](n)-di-trans,octa-cis-undecaprenyl diphosphate + beta-D-GlcNAc-(1-&gt;4)-Mur2Ac(oyl-L-Ala-gamma-D-Glu-L-Lys-D-Ala-D-Ala)-di-trans,octa-cis-undecaprenyl diphosphate = [GlcNAc-(1-&gt;4)-Mur2Ac(oyl-L-Ala-gamma-D-Glu-L-Lys-D-Ala-D-Ala)](n+1)-di-trans,octa-cis-undecaprenyl diphosphate + di-trans,octa-cis-undecaprenyl diphosphate + H(+)</text>
        <dbReference type="Rhea" id="RHEA:23708"/>
        <dbReference type="Rhea" id="RHEA-COMP:9602"/>
        <dbReference type="Rhea" id="RHEA-COMP:9603"/>
        <dbReference type="ChEBI" id="CHEBI:15378"/>
        <dbReference type="ChEBI" id="CHEBI:58405"/>
        <dbReference type="ChEBI" id="CHEBI:60033"/>
        <dbReference type="ChEBI" id="CHEBI:78435"/>
        <dbReference type="EC" id="2.4.99.28"/>
    </reaction>
</comment>
<evidence type="ECO:0000256" key="18">
    <source>
        <dbReference type="ARBA" id="ARBA00022984"/>
    </source>
</evidence>
<keyword evidence="20 29" id="KW-0472">Membrane</keyword>
<dbReference type="GO" id="GO:0005886">
    <property type="term" value="C:plasma membrane"/>
    <property type="evidence" value="ECO:0007669"/>
    <property type="project" value="UniProtKB-SubCell"/>
</dbReference>
<keyword evidence="22" id="KW-0511">Multifunctional enzyme</keyword>
<evidence type="ECO:0000256" key="8">
    <source>
        <dbReference type="ARBA" id="ARBA00022475"/>
    </source>
</evidence>
<dbReference type="Pfam" id="PF00912">
    <property type="entry name" value="Transgly"/>
    <property type="match status" value="1"/>
</dbReference>
<evidence type="ECO:0000256" key="10">
    <source>
        <dbReference type="ARBA" id="ARBA00022645"/>
    </source>
</evidence>
<organism evidence="33 34">
    <name type="scientific">Oceanospirillum multiglobuliferum</name>
    <dbReference type="NCBI Taxonomy" id="64969"/>
    <lineage>
        <taxon>Bacteria</taxon>
        <taxon>Pseudomonadati</taxon>
        <taxon>Pseudomonadota</taxon>
        <taxon>Gammaproteobacteria</taxon>
        <taxon>Oceanospirillales</taxon>
        <taxon>Oceanospirillaceae</taxon>
        <taxon>Oceanospirillum</taxon>
    </lineage>
</organism>
<comment type="function">
    <text evidence="1">Cell wall formation. Synthesis of cross-linked peptidoglycan from the lipid intermediates. The enzyme has a penicillin-insensitive transglycosylase N-terminal domain (formation of linear glycan strands) and a penicillin-sensitive transpeptidase C-terminal domain (cross-linking of the peptide subunits).</text>
</comment>
<evidence type="ECO:0000259" key="30">
    <source>
        <dbReference type="Pfam" id="PF00905"/>
    </source>
</evidence>
<comment type="catalytic activity">
    <reaction evidence="24">
        <text>Preferential cleavage: (Ac)2-L-Lys-D-Ala-|-D-Ala. Also transpeptidation of peptidyl-alanyl moieties that are N-acyl substituents of D-alanine.</text>
        <dbReference type="EC" id="3.4.16.4"/>
    </reaction>
</comment>
<dbReference type="GO" id="GO:0046677">
    <property type="term" value="P:response to antibiotic"/>
    <property type="evidence" value="ECO:0007669"/>
    <property type="project" value="UniProtKB-KW"/>
</dbReference>
<evidence type="ECO:0000256" key="23">
    <source>
        <dbReference type="ARBA" id="ARBA00023316"/>
    </source>
</evidence>
<keyword evidence="10" id="KW-0121">Carboxypeptidase</keyword>
<gene>
    <name evidence="33" type="ORF">BTE48_13920</name>
</gene>
<keyword evidence="17" id="KW-0735">Signal-anchor</keyword>
<dbReference type="Pfam" id="PF17092">
    <property type="entry name" value="PCB_OB"/>
    <property type="match status" value="1"/>
</dbReference>
<keyword evidence="11" id="KW-0645">Protease</keyword>
<protein>
    <recommendedName>
        <fullName evidence="7">Penicillin-binding protein 1A</fullName>
        <ecNumber evidence="25">2.4.99.28</ecNumber>
        <ecNumber evidence="6">3.4.16.4</ecNumber>
    </recommendedName>
</protein>
<dbReference type="PANTHER" id="PTHR32282">
    <property type="entry name" value="BINDING PROTEIN TRANSPEPTIDASE, PUTATIVE-RELATED"/>
    <property type="match status" value="1"/>
</dbReference>
<dbReference type="InterPro" id="IPR031376">
    <property type="entry name" value="PCB_OB"/>
</dbReference>
<feature type="region of interest" description="Disordered" evidence="28">
    <location>
        <begin position="813"/>
        <end position="847"/>
    </location>
</feature>
<comment type="caution">
    <text evidence="33">The sequence shown here is derived from an EMBL/GenBank/DDBJ whole genome shotgun (WGS) entry which is preliminary data.</text>
</comment>
<dbReference type="InterPro" id="IPR023346">
    <property type="entry name" value="Lysozyme-like_dom_sf"/>
</dbReference>
<evidence type="ECO:0000256" key="14">
    <source>
        <dbReference type="ARBA" id="ARBA00022692"/>
    </source>
</evidence>
<dbReference type="Gene3D" id="3.40.710.10">
    <property type="entry name" value="DD-peptidase/beta-lactamase superfamily"/>
    <property type="match status" value="2"/>
</dbReference>
<evidence type="ECO:0000313" key="33">
    <source>
        <dbReference type="EMBL" id="OPX54495.1"/>
    </source>
</evidence>
<dbReference type="FunFam" id="1.10.3810.10:FF:000003">
    <property type="entry name" value="Penicillin-binding protein 1a"/>
    <property type="match status" value="1"/>
</dbReference>
<dbReference type="InterPro" id="IPR001460">
    <property type="entry name" value="PCN-bd_Tpept"/>
</dbReference>
<keyword evidence="23" id="KW-0961">Cell wall biogenesis/degradation</keyword>
<accession>A0A1V4T1L6</accession>
<keyword evidence="21" id="KW-0046">Antibiotic resistance</keyword>
<evidence type="ECO:0000256" key="13">
    <source>
        <dbReference type="ARBA" id="ARBA00022679"/>
    </source>
</evidence>
<evidence type="ECO:0000256" key="21">
    <source>
        <dbReference type="ARBA" id="ARBA00023251"/>
    </source>
</evidence>
<dbReference type="STRING" id="64969.SAMN02745127_02719"/>
<feature type="domain" description="Glycosyl transferase family 51" evidence="31">
    <location>
        <begin position="63"/>
        <end position="237"/>
    </location>
</feature>
<evidence type="ECO:0000256" key="6">
    <source>
        <dbReference type="ARBA" id="ARBA00012448"/>
    </source>
</evidence>